<dbReference type="EMBL" id="BAAANT010000012">
    <property type="protein sequence ID" value="GAA2141601.1"/>
    <property type="molecule type" value="Genomic_DNA"/>
</dbReference>
<organism evidence="1 2">
    <name type="scientific">Kitasatospora kazusensis</name>
    <dbReference type="NCBI Taxonomy" id="407974"/>
    <lineage>
        <taxon>Bacteria</taxon>
        <taxon>Bacillati</taxon>
        <taxon>Actinomycetota</taxon>
        <taxon>Actinomycetes</taxon>
        <taxon>Kitasatosporales</taxon>
        <taxon>Streptomycetaceae</taxon>
        <taxon>Kitasatospora</taxon>
    </lineage>
</organism>
<evidence type="ECO:0000313" key="2">
    <source>
        <dbReference type="Proteomes" id="UP001422759"/>
    </source>
</evidence>
<gene>
    <name evidence="1" type="ORF">GCM10009760_25940</name>
</gene>
<evidence type="ECO:0008006" key="3">
    <source>
        <dbReference type="Google" id="ProtNLM"/>
    </source>
</evidence>
<evidence type="ECO:0000313" key="1">
    <source>
        <dbReference type="EMBL" id="GAA2141601.1"/>
    </source>
</evidence>
<protein>
    <recommendedName>
        <fullName evidence="3">Major tail protein</fullName>
    </recommendedName>
</protein>
<keyword evidence="2" id="KW-1185">Reference proteome</keyword>
<dbReference type="Proteomes" id="UP001422759">
    <property type="component" value="Unassembled WGS sequence"/>
</dbReference>
<comment type="caution">
    <text evidence="1">The sequence shown here is derived from an EMBL/GenBank/DDBJ whole genome shotgun (WGS) entry which is preliminary data.</text>
</comment>
<dbReference type="RefSeq" id="WP_344464213.1">
    <property type="nucleotide sequence ID" value="NZ_BAAANT010000012.1"/>
</dbReference>
<sequence length="321" mass="33054">MALQKRLVQLGLAKQAAKGAAAPSPTFTVGLASGKSLNVEIEETALNTTWSDRIEQGFDRVQAVPSVDGELIATPKTLGLLLLAALGSDTVTGTSAPYTHTFTPAASLPYLTAFARTITEFESVQDCKLDGLELIWDKSGAVKAKIKFVGCSVVFLATAWTVGVTGEQVSAGVFKGSGGTFSVLGQNARVVSGNVKIENKVEPLVASYSTTPDDVFESALAVTVSLSVKPDDLTLWRQVVTGTTTGTAIQSAPTFGAVNLAFNGPVGTALTFTAPSVKFMTHLPDSSAEGGAAELSLEGVMVAPVSGAACTVTLTNSVASY</sequence>
<accession>A0ABN2ZG27</accession>
<dbReference type="InterPro" id="IPR044000">
    <property type="entry name" value="Phage_tube_2"/>
</dbReference>
<name>A0ABN2ZG27_9ACTN</name>
<proteinExistence type="predicted"/>
<dbReference type="Pfam" id="PF18906">
    <property type="entry name" value="Phage_tube_2"/>
    <property type="match status" value="1"/>
</dbReference>
<reference evidence="1 2" key="1">
    <citation type="journal article" date="2019" name="Int. J. Syst. Evol. Microbiol.">
        <title>The Global Catalogue of Microorganisms (GCM) 10K type strain sequencing project: providing services to taxonomists for standard genome sequencing and annotation.</title>
        <authorList>
            <consortium name="The Broad Institute Genomics Platform"/>
            <consortium name="The Broad Institute Genome Sequencing Center for Infectious Disease"/>
            <person name="Wu L."/>
            <person name="Ma J."/>
        </authorList>
    </citation>
    <scope>NUCLEOTIDE SEQUENCE [LARGE SCALE GENOMIC DNA]</scope>
    <source>
        <strain evidence="1 2">JCM 14560</strain>
    </source>
</reference>